<dbReference type="GO" id="GO:0008422">
    <property type="term" value="F:beta-glucosidase activity"/>
    <property type="evidence" value="ECO:0007669"/>
    <property type="project" value="UniProtKB-EC"/>
</dbReference>
<dbReference type="Pfam" id="PF14310">
    <property type="entry name" value="Fn3-like"/>
    <property type="match status" value="1"/>
</dbReference>
<feature type="domain" description="Fibronectin type III-like" evidence="9">
    <location>
        <begin position="669"/>
        <end position="739"/>
    </location>
</feature>
<dbReference type="Pfam" id="PF00652">
    <property type="entry name" value="Ricin_B_lectin"/>
    <property type="match status" value="4"/>
</dbReference>
<dbReference type="SUPFAM" id="SSF51445">
    <property type="entry name" value="(Trans)glycosidases"/>
    <property type="match status" value="1"/>
</dbReference>
<dbReference type="FunFam" id="3.20.20.300:FF:000007">
    <property type="entry name" value="Lysosomal beta glucosidase"/>
    <property type="match status" value="1"/>
</dbReference>
<dbReference type="EMBL" id="KI913195">
    <property type="protein sequence ID" value="ETV67599.1"/>
    <property type="molecule type" value="Genomic_DNA"/>
</dbReference>
<organism evidence="10">
    <name type="scientific">Aphanomyces astaci</name>
    <name type="common">Crayfish plague agent</name>
    <dbReference type="NCBI Taxonomy" id="112090"/>
    <lineage>
        <taxon>Eukaryota</taxon>
        <taxon>Sar</taxon>
        <taxon>Stramenopiles</taxon>
        <taxon>Oomycota</taxon>
        <taxon>Saprolegniomycetes</taxon>
        <taxon>Saprolegniales</taxon>
        <taxon>Verrucalvaceae</taxon>
        <taxon>Aphanomyces</taxon>
    </lineage>
</organism>
<keyword evidence="6" id="KW-0326">Glycosidase</keyword>
<dbReference type="GO" id="GO:0009251">
    <property type="term" value="P:glucan catabolic process"/>
    <property type="evidence" value="ECO:0007669"/>
    <property type="project" value="TreeGrafter"/>
</dbReference>
<dbReference type="PRINTS" id="PR00133">
    <property type="entry name" value="GLHYDRLASE3"/>
</dbReference>
<feature type="domain" description="Ricin B lectin" evidence="8">
    <location>
        <begin position="1157"/>
        <end position="1286"/>
    </location>
</feature>
<dbReference type="GeneID" id="20818194"/>
<evidence type="ECO:0000313" key="10">
    <source>
        <dbReference type="EMBL" id="ETV67599.1"/>
    </source>
</evidence>
<evidence type="ECO:0000256" key="4">
    <source>
        <dbReference type="ARBA" id="ARBA00022729"/>
    </source>
</evidence>
<dbReference type="Gene3D" id="3.20.20.300">
    <property type="entry name" value="Glycoside hydrolase, family 3, N-terminal domain"/>
    <property type="match status" value="1"/>
</dbReference>
<comment type="catalytic activity">
    <reaction evidence="1">
        <text>Hydrolysis of terminal, non-reducing beta-D-glucosyl residues with release of beta-D-glucose.</text>
        <dbReference type="EC" id="3.2.1.21"/>
    </reaction>
</comment>
<feature type="domain" description="Ricin B lectin" evidence="8">
    <location>
        <begin position="1025"/>
        <end position="1156"/>
    </location>
</feature>
<dbReference type="VEuPathDB" id="FungiDB:H257_16198"/>
<evidence type="ECO:0000256" key="2">
    <source>
        <dbReference type="ARBA" id="ARBA00005336"/>
    </source>
</evidence>
<dbReference type="InterPro" id="IPR036881">
    <property type="entry name" value="Glyco_hydro_3_C_sf"/>
</dbReference>
<dbReference type="Gene3D" id="2.60.40.10">
    <property type="entry name" value="Immunoglobulins"/>
    <property type="match status" value="1"/>
</dbReference>
<dbReference type="InterPro" id="IPR001764">
    <property type="entry name" value="Glyco_hydro_3_N"/>
</dbReference>
<dbReference type="Pfam" id="PF00933">
    <property type="entry name" value="Glyco_hydro_3"/>
    <property type="match status" value="1"/>
</dbReference>
<sequence>MKVLLALVALPYATGATDFNAEAKVIVDGMTIDQLIGQMTQVNINYVIQDQNAKKVVDPSKVEELANQRIGSYLNSPFSLSTAANVTGWSATEWRSAISQIQTTHKATTGHPIIYGVDSLHGANYVQNAVLFPHQINVGATFDPAFASQMGRFAGRDTRAAGIHWIFGPCLEPARHKGWPRIMETFGEDPTVVADMGRAIVQGIQSNNVAACFKHYIGYSGSASGKDRDPVTLSKHELLNIFMLPFKAVIDAGIMTGMDSYIALNGVPTSANRQTSIDLLRTDLKFDGFLVSDWEEIYMMEYFHKYATDRQDAVFKAMSNSSLDMSMVPTDTSFIGIMKTLYDSGKVSLDRIRTSAQRIVKVKLQLNLYNDPVPGADLVNAVGDFDSQSAALETAKASLVLVKNTNNVLPLDPAKSFFFTGPSIDDIGLLCGGWTIRWQGVQGTSNFPAYGRTIQAAMSAVVGNATRAQFYQGVSIEGTWWDINLAKQKAQAADYTVIALGERTYAEEPGNSDPYELPTGLTDYVKALATTGTKIILVLVEGRPRLLSGIADLAAAVLYAGLPCELGGEAISSVLFGSTNPSGRMVMTYPKSTDQNNLATPYYGRVGDECVVGGVTTHCPVEWHFGHGLSYTSFSYSDAQLSVTNLTPSSSETTVTVTVTNEGSITGKESVLLFVSAPGGPETRLLKKYTKVELIPGQSKEVSFTLSPDDFGKYVNEIGQGLRKEATAGTYYVSLKYDTLCNAATLGPHCKAFTWNSASAPTGTFYKLHVDAYNFVLANPSSEPVVFVADVANAPAQEWSFDSATSQVVNHGTGRCLDAWEPKNGGAVHTWDCSANNINQYWSYEATTKQLRHKTHADYCLDIGTPTGTKPHLWQCHTSTHPDVKNQQLTLLSPSLDRVVTNTAFGTVLTAVGDAAIAFQPLVASSATQLWQLDSSQLLRSTGAPNKCVDAYKPENGGPVHLWDCDATNVNQLWTYDATTKQLQHKTHIGYCLDIGTPTCTKPHLWQCHASTHPDVKNQQLNLLSPALDLVVTNTAFGTVLTAVGDAAIAFQPLVASSATQLWQLDSSQLLRSTAVTNKCVDAYKPENGGPVHLWDCSATNVNQLWTYDATTKQLRHKTHVDYCLDIGTPTGTKPHLWQCHASTHPDVKNQQLNLLSPALDLVVTNTAFGSVLTAVGDVAIAFQPLVASSATQLWQLDSSQLLRSTGAPNKCVDAYKPENGGPVHLWDCDATNVNQLWTYDATTKQLQHKTHIGYCLDIGSPSGESPHLWTCLPTTLADVKNQVFVF</sequence>
<dbReference type="STRING" id="112090.W4FLB9"/>
<dbReference type="InterPro" id="IPR036962">
    <property type="entry name" value="Glyco_hydro_3_N_sf"/>
</dbReference>
<dbReference type="SUPFAM" id="SSF50370">
    <property type="entry name" value="Ricin B-like lectins"/>
    <property type="match status" value="4"/>
</dbReference>
<accession>W4FLB9</accession>
<dbReference type="PANTHER" id="PTHR30620">
    <property type="entry name" value="PERIPLASMIC BETA-GLUCOSIDASE-RELATED"/>
    <property type="match status" value="1"/>
</dbReference>
<dbReference type="OrthoDB" id="65399at2759"/>
<reference evidence="10" key="1">
    <citation type="submission" date="2013-12" db="EMBL/GenBank/DDBJ databases">
        <title>The Genome Sequence of Aphanomyces astaci APO3.</title>
        <authorList>
            <consortium name="The Broad Institute Genomics Platform"/>
            <person name="Russ C."/>
            <person name="Tyler B."/>
            <person name="van West P."/>
            <person name="Dieguez-Uribeondo J."/>
            <person name="Young S.K."/>
            <person name="Zeng Q."/>
            <person name="Gargeya S."/>
            <person name="Fitzgerald M."/>
            <person name="Abouelleil A."/>
            <person name="Alvarado L."/>
            <person name="Chapman S.B."/>
            <person name="Gainer-Dewar J."/>
            <person name="Goldberg J."/>
            <person name="Griggs A."/>
            <person name="Gujja S."/>
            <person name="Hansen M."/>
            <person name="Howarth C."/>
            <person name="Imamovic A."/>
            <person name="Ireland A."/>
            <person name="Larimer J."/>
            <person name="McCowan C."/>
            <person name="Murphy C."/>
            <person name="Pearson M."/>
            <person name="Poon T.W."/>
            <person name="Priest M."/>
            <person name="Roberts A."/>
            <person name="Saif S."/>
            <person name="Shea T."/>
            <person name="Sykes S."/>
            <person name="Wortman J."/>
            <person name="Nusbaum C."/>
            <person name="Birren B."/>
        </authorList>
    </citation>
    <scope>NUCLEOTIDE SEQUENCE [LARGE SCALE GENOMIC DNA]</scope>
    <source>
        <strain evidence="10">APO3</strain>
    </source>
</reference>
<dbReference type="InterPro" id="IPR017853">
    <property type="entry name" value="GH"/>
</dbReference>
<feature type="signal peptide" evidence="7">
    <location>
        <begin position="1"/>
        <end position="16"/>
    </location>
</feature>
<evidence type="ECO:0000259" key="9">
    <source>
        <dbReference type="SMART" id="SM01217"/>
    </source>
</evidence>
<keyword evidence="4 7" id="KW-0732">Signal</keyword>
<evidence type="ECO:0000256" key="1">
    <source>
        <dbReference type="ARBA" id="ARBA00000448"/>
    </source>
</evidence>
<dbReference type="InterPro" id="IPR000772">
    <property type="entry name" value="Ricin_B_lectin"/>
</dbReference>
<dbReference type="PROSITE" id="PS50231">
    <property type="entry name" value="RICIN_B_LECTIN"/>
    <property type="match status" value="2"/>
</dbReference>
<dbReference type="SMART" id="SM00458">
    <property type="entry name" value="RICIN"/>
    <property type="match status" value="4"/>
</dbReference>
<proteinExistence type="inferred from homology"/>
<dbReference type="InterPro" id="IPR013783">
    <property type="entry name" value="Ig-like_fold"/>
</dbReference>
<dbReference type="Pfam" id="PF01915">
    <property type="entry name" value="Glyco_hydro_3_C"/>
    <property type="match status" value="1"/>
</dbReference>
<gene>
    <name evidence="10" type="ORF">H257_16198</name>
</gene>
<dbReference type="RefSeq" id="XP_009842856.1">
    <property type="nucleotide sequence ID" value="XM_009844554.1"/>
</dbReference>
<dbReference type="InterPro" id="IPR051915">
    <property type="entry name" value="Cellulose_Degrad_GH3"/>
</dbReference>
<dbReference type="InterPro" id="IPR026891">
    <property type="entry name" value="Fn3-like"/>
</dbReference>
<protein>
    <recommendedName>
        <fullName evidence="3">beta-glucosidase</fullName>
        <ecNumber evidence="3">3.2.1.21</ecNumber>
    </recommendedName>
</protein>
<dbReference type="SUPFAM" id="SSF52279">
    <property type="entry name" value="Beta-D-glucan exohydrolase, C-terminal domain"/>
    <property type="match status" value="1"/>
</dbReference>
<evidence type="ECO:0000256" key="3">
    <source>
        <dbReference type="ARBA" id="ARBA00012744"/>
    </source>
</evidence>
<dbReference type="Gene3D" id="2.80.10.50">
    <property type="match status" value="4"/>
</dbReference>
<dbReference type="PANTHER" id="PTHR30620:SF16">
    <property type="entry name" value="LYSOSOMAL BETA GLUCOSIDASE"/>
    <property type="match status" value="1"/>
</dbReference>
<dbReference type="InterPro" id="IPR035992">
    <property type="entry name" value="Ricin_B-like_lectins"/>
</dbReference>
<dbReference type="SMART" id="SM01217">
    <property type="entry name" value="Fn3_like"/>
    <property type="match status" value="1"/>
</dbReference>
<feature type="domain" description="Ricin B lectin" evidence="8">
    <location>
        <begin position="897"/>
        <end position="1024"/>
    </location>
</feature>
<evidence type="ECO:0000259" key="8">
    <source>
        <dbReference type="SMART" id="SM00458"/>
    </source>
</evidence>
<feature type="domain" description="Ricin B lectin" evidence="8">
    <location>
        <begin position="762"/>
        <end position="892"/>
    </location>
</feature>
<name>W4FLB9_APHAT</name>
<feature type="chain" id="PRO_5004841724" description="beta-glucosidase" evidence="7">
    <location>
        <begin position="17"/>
        <end position="1287"/>
    </location>
</feature>
<dbReference type="Gene3D" id="3.40.50.1700">
    <property type="entry name" value="Glycoside hydrolase family 3 C-terminal domain"/>
    <property type="match status" value="1"/>
</dbReference>
<dbReference type="EC" id="3.2.1.21" evidence="3"/>
<dbReference type="InterPro" id="IPR002772">
    <property type="entry name" value="Glyco_hydro_3_C"/>
</dbReference>
<keyword evidence="5" id="KW-0378">Hydrolase</keyword>
<evidence type="ECO:0000256" key="6">
    <source>
        <dbReference type="ARBA" id="ARBA00023295"/>
    </source>
</evidence>
<comment type="similarity">
    <text evidence="2">Belongs to the glycosyl hydrolase 3 family.</text>
</comment>
<evidence type="ECO:0000256" key="5">
    <source>
        <dbReference type="ARBA" id="ARBA00022801"/>
    </source>
</evidence>
<evidence type="ECO:0000256" key="7">
    <source>
        <dbReference type="SAM" id="SignalP"/>
    </source>
</evidence>